<feature type="transmembrane region" description="Helical" evidence="1">
    <location>
        <begin position="27"/>
        <end position="48"/>
    </location>
</feature>
<evidence type="ECO:0000313" key="2">
    <source>
        <dbReference type="EMBL" id="MBX18812.1"/>
    </source>
</evidence>
<accession>A0A2P2LLI3</accession>
<sequence>MTLLTLFLYCSPYMLHNMPMPTAISPFIYMFLENILCWGLHVILRVFFKYLVQ</sequence>
<keyword evidence="1" id="KW-0812">Transmembrane</keyword>
<evidence type="ECO:0000256" key="1">
    <source>
        <dbReference type="SAM" id="Phobius"/>
    </source>
</evidence>
<dbReference type="AlphaFoldDB" id="A0A2P2LLI3"/>
<dbReference type="EMBL" id="GGEC01038328">
    <property type="protein sequence ID" value="MBX18812.1"/>
    <property type="molecule type" value="Transcribed_RNA"/>
</dbReference>
<keyword evidence="1" id="KW-1133">Transmembrane helix</keyword>
<protein>
    <submittedName>
        <fullName evidence="2">Uncharacterized protein</fullName>
    </submittedName>
</protein>
<reference evidence="2" key="1">
    <citation type="submission" date="2018-02" db="EMBL/GenBank/DDBJ databases">
        <title>Rhizophora mucronata_Transcriptome.</title>
        <authorList>
            <person name="Meera S.P."/>
            <person name="Sreeshan A."/>
            <person name="Augustine A."/>
        </authorList>
    </citation>
    <scope>NUCLEOTIDE SEQUENCE</scope>
    <source>
        <tissue evidence="2">Leaf</tissue>
    </source>
</reference>
<proteinExistence type="predicted"/>
<organism evidence="2">
    <name type="scientific">Rhizophora mucronata</name>
    <name type="common">Asiatic mangrove</name>
    <dbReference type="NCBI Taxonomy" id="61149"/>
    <lineage>
        <taxon>Eukaryota</taxon>
        <taxon>Viridiplantae</taxon>
        <taxon>Streptophyta</taxon>
        <taxon>Embryophyta</taxon>
        <taxon>Tracheophyta</taxon>
        <taxon>Spermatophyta</taxon>
        <taxon>Magnoliopsida</taxon>
        <taxon>eudicotyledons</taxon>
        <taxon>Gunneridae</taxon>
        <taxon>Pentapetalae</taxon>
        <taxon>rosids</taxon>
        <taxon>fabids</taxon>
        <taxon>Malpighiales</taxon>
        <taxon>Rhizophoraceae</taxon>
        <taxon>Rhizophora</taxon>
    </lineage>
</organism>
<keyword evidence="1" id="KW-0472">Membrane</keyword>
<name>A0A2P2LLI3_RHIMU</name>